<evidence type="ECO:0000313" key="2">
    <source>
        <dbReference type="EMBL" id="MYN18371.1"/>
    </source>
</evidence>
<dbReference type="RefSeq" id="WP_161090929.1">
    <property type="nucleotide sequence ID" value="NZ_WWCV01000029.1"/>
</dbReference>
<accession>A0A845HHZ7</accession>
<evidence type="ECO:0000259" key="1">
    <source>
        <dbReference type="Pfam" id="PF09994"/>
    </source>
</evidence>
<comment type="caution">
    <text evidence="2">The sequence shown here is derived from an EMBL/GenBank/DDBJ whole genome shotgun (WGS) entry which is preliminary data.</text>
</comment>
<protein>
    <submittedName>
        <fullName evidence="2">DUF2235 domain-containing protein</fullName>
    </submittedName>
</protein>
<reference evidence="2 3" key="1">
    <citation type="submission" date="2019-12" db="EMBL/GenBank/DDBJ databases">
        <title>Novel species isolated from a subtropical stream in China.</title>
        <authorList>
            <person name="Lu H."/>
        </authorList>
    </citation>
    <scope>NUCLEOTIDE SEQUENCE [LARGE SCALE GENOMIC DNA]</scope>
    <source>
        <strain evidence="2 3">FT107W</strain>
    </source>
</reference>
<dbReference type="EMBL" id="WWCV01000029">
    <property type="protein sequence ID" value="MYN18371.1"/>
    <property type="molecule type" value="Genomic_DNA"/>
</dbReference>
<dbReference type="Proteomes" id="UP000484875">
    <property type="component" value="Unassembled WGS sequence"/>
</dbReference>
<gene>
    <name evidence="2" type="ORF">GTP81_16595</name>
</gene>
<keyword evidence="3" id="KW-1185">Reference proteome</keyword>
<organism evidence="2 3">
    <name type="scientific">Duganella vulcania</name>
    <dbReference type="NCBI Taxonomy" id="2692166"/>
    <lineage>
        <taxon>Bacteria</taxon>
        <taxon>Pseudomonadati</taxon>
        <taxon>Pseudomonadota</taxon>
        <taxon>Betaproteobacteria</taxon>
        <taxon>Burkholderiales</taxon>
        <taxon>Oxalobacteraceae</taxon>
        <taxon>Telluria group</taxon>
        <taxon>Duganella</taxon>
    </lineage>
</organism>
<sequence>MTASTPTKAPYPVDVFLKPSTEEQSKISTAACSTKSEAPCSIPVRVGLFFDGTNNNLERDRNGTRTGVIINQRTKEQAPVSSRALKPEEFSHSNVARLFQAFPADKRENGYFRSYIAGVGTPFPDIGELTETDEGKAFAKGGQARIIWALFQVLNSLHQVTHGDQVLFKSKEAGRLAQAHENEVGRTEWDAENKQHNRKTHRDWFEPHLQNLNAKLASTPKPTIPSLTVSVFGFSRGAAEATAFCHFLSELLSDGKLVGIPTSIDFLGVFDVVATVGMSDSAGRTTVVPRVFFDGHWAWAKKLLLPLPACVKGGAHYIAAHEQRMNFPVTQLQTTSGKFTEVYFPGMHSDVGGGYAPGEYGKGRGAQSAMLSQIPLAHMFNAARLAGVPLLPFSMLEARDQQDFLVGGELASAWDAYTAELGGSGHLIKEHMRLYYRWRAARLTTLESTASFKAASPQAQEDLRSSNKMLIGDLEAVRLRSTYKDSIKSDTESEPFGPRDLARMNQWHYYRAQQHLPLDSWERWALEIFNKPEPLPAEVMRFFDDYVHDSLAGFYLAGAVTEFDKRKLMADVKEMRWRNKFEDKVFALGQKIEAAKAKEEKHEPLTDEEKDLLEQSKYDTPFPIMTDADAADMRSPVITTQTATRREGGGYLLRRSYYPLEGFIIRKSIHEKELDTEPTSSTKPKKVAEQTAEVEYVWIENLPLALAMGDQLLPEFVESDRMVA</sequence>
<dbReference type="PANTHER" id="PTHR33840:SF1">
    <property type="entry name" value="TLE1 PHOSPHOLIPASE DOMAIN-CONTAINING PROTEIN"/>
    <property type="match status" value="1"/>
</dbReference>
<dbReference type="AlphaFoldDB" id="A0A845HHZ7"/>
<dbReference type="InterPro" id="IPR018712">
    <property type="entry name" value="Tle1-like_cat"/>
</dbReference>
<feature type="domain" description="T6SS Phospholipase effector Tle1-like catalytic" evidence="1">
    <location>
        <begin position="262"/>
        <end position="381"/>
    </location>
</feature>
<name>A0A845HHZ7_9BURK</name>
<dbReference type="Pfam" id="PF09994">
    <property type="entry name" value="T6SS_Tle1-like_cat"/>
    <property type="match status" value="1"/>
</dbReference>
<evidence type="ECO:0000313" key="3">
    <source>
        <dbReference type="Proteomes" id="UP000484875"/>
    </source>
</evidence>
<dbReference type="PANTHER" id="PTHR33840">
    <property type="match status" value="1"/>
</dbReference>
<proteinExistence type="predicted"/>